<keyword evidence="1" id="KW-0472">Membrane</keyword>
<keyword evidence="1" id="KW-0812">Transmembrane</keyword>
<dbReference type="GO" id="GO:1902604">
    <property type="term" value="P:p-aminobenzoyl-glutamate transmembrane transport"/>
    <property type="evidence" value="ECO:0007669"/>
    <property type="project" value="InterPro"/>
</dbReference>
<name>H3NJ69_9LACT</name>
<evidence type="ECO:0000256" key="1">
    <source>
        <dbReference type="SAM" id="Phobius"/>
    </source>
</evidence>
<feature type="transmembrane region" description="Helical" evidence="1">
    <location>
        <begin position="88"/>
        <end position="107"/>
    </location>
</feature>
<feature type="transmembrane region" description="Helical" evidence="1">
    <location>
        <begin position="217"/>
        <end position="235"/>
    </location>
</feature>
<proteinExistence type="predicted"/>
<dbReference type="PANTHER" id="PTHR30282:SF0">
    <property type="entry name" value="P-AMINOBENZOYL-GLUTAMATE TRANSPORT PROTEIN"/>
    <property type="match status" value="1"/>
</dbReference>
<feature type="transmembrane region" description="Helical" evidence="1">
    <location>
        <begin position="271"/>
        <end position="289"/>
    </location>
</feature>
<protein>
    <submittedName>
        <fullName evidence="2">AbgT transporter</fullName>
    </submittedName>
</protein>
<feature type="transmembrane region" description="Helical" evidence="1">
    <location>
        <begin position="389"/>
        <end position="409"/>
    </location>
</feature>
<feature type="transmembrane region" description="Helical" evidence="1">
    <location>
        <begin position="416"/>
        <end position="434"/>
    </location>
</feature>
<dbReference type="EMBL" id="AGEG01000011">
    <property type="protein sequence ID" value="EHR37001.1"/>
    <property type="molecule type" value="Genomic_DNA"/>
</dbReference>
<dbReference type="PATRIC" id="fig|883113.3.peg.902"/>
<dbReference type="STRING" id="883113.HMPREF9708_00908"/>
<dbReference type="PANTHER" id="PTHR30282">
    <property type="entry name" value="P-AMINOBENZOYL GLUTAMATE TRANSPORTER"/>
    <property type="match status" value="1"/>
</dbReference>
<feature type="transmembrane region" description="Helical" evidence="1">
    <location>
        <begin position="348"/>
        <end position="369"/>
    </location>
</feature>
<dbReference type="eggNOG" id="COG2978">
    <property type="taxonomic scope" value="Bacteria"/>
</dbReference>
<feature type="transmembrane region" description="Helical" evidence="1">
    <location>
        <begin position="477"/>
        <end position="502"/>
    </location>
</feature>
<dbReference type="RefSeq" id="WP_006309034.1">
    <property type="nucleotide sequence ID" value="NZ_JH601133.1"/>
</dbReference>
<keyword evidence="1" id="KW-1133">Transmembrane helix</keyword>
<keyword evidence="3" id="KW-1185">Reference proteome</keyword>
<evidence type="ECO:0000313" key="2">
    <source>
        <dbReference type="EMBL" id="EHR37001.1"/>
    </source>
</evidence>
<dbReference type="HOGENOM" id="CLU_040132_0_0_9"/>
<dbReference type="Proteomes" id="UP000006190">
    <property type="component" value="Unassembled WGS sequence"/>
</dbReference>
<sequence length="526" mass="56850">MENKQEKKSFVQRFLDGIERVGNKLPHPVFIFILLAIITIIASEIVYRAGVSVQYFDAKAEAETTVTAVSLLNKEGLNYIFNSAVQNFTGFAPLGTVIVVMLGVGIAEWSGLIGAALTRLIEKVPHSLLTIVIVFAGIVSNIASDAGYVVVVPLGAIMFAGAKRHPIAGLAAAFAGVSGGFSANLLFGPTDALLSGITNASLHASGSAYEVSITGNWYFLIVSTVLLTIVGTLVTEKVVEPHLGSFHGDFEDHQADDLTAQEDLGLKRAGIALLVELIVLFLLINPWFGPFQSIDEETGKLTLQPFLRQGLIFMILLLFAIPGYVYGRTTGKFQSTSDIVEAMTDAMRSMAGFIVMAFFASQLIAYFSHTNLGIILASSGADFLEARNITGIPLILVFILFAAFINLFIGSASAKWAILAPIFVPMFMAINLSPEITQMAYRVADSSTNIISPLMTYFAMILVFMQRYDKKSGMGTLISTMLPYSIAFLIFWSILLIIWYALNLPLGPDANVTIGFIQALLPLGLL</sequence>
<accession>H3NJ69</accession>
<comment type="caution">
    <text evidence="2">The sequence shown here is derived from an EMBL/GenBank/DDBJ whole genome shotgun (WGS) entry which is preliminary data.</text>
</comment>
<dbReference type="OrthoDB" id="3314392at2"/>
<gene>
    <name evidence="2" type="ORF">HMPREF9708_00908</name>
</gene>
<dbReference type="InterPro" id="IPR004697">
    <property type="entry name" value="AbgT"/>
</dbReference>
<dbReference type="GO" id="GO:0015558">
    <property type="term" value="F:secondary active p-aminobenzoyl-glutamate transmembrane transporter activity"/>
    <property type="evidence" value="ECO:0007669"/>
    <property type="project" value="InterPro"/>
</dbReference>
<feature type="transmembrane region" description="Helical" evidence="1">
    <location>
        <begin position="167"/>
        <end position="187"/>
    </location>
</feature>
<feature type="transmembrane region" description="Helical" evidence="1">
    <location>
        <begin position="127"/>
        <end position="160"/>
    </location>
</feature>
<reference evidence="2 3" key="1">
    <citation type="submission" date="2012-01" db="EMBL/GenBank/DDBJ databases">
        <title>The Genome Sequence of Facklamia languida CCUG 37842.</title>
        <authorList>
            <consortium name="The Broad Institute Genome Sequencing Platform"/>
            <person name="Earl A."/>
            <person name="Ward D."/>
            <person name="Feldgarden M."/>
            <person name="Gevers D."/>
            <person name="Huys G."/>
            <person name="Young S.K."/>
            <person name="Zeng Q."/>
            <person name="Gargeya S."/>
            <person name="Fitzgerald M."/>
            <person name="Haas B."/>
            <person name="Abouelleil A."/>
            <person name="Alvarado L."/>
            <person name="Arachchi H.M."/>
            <person name="Berlin A."/>
            <person name="Chapman S.B."/>
            <person name="Gearin G."/>
            <person name="Goldberg J."/>
            <person name="Griggs A."/>
            <person name="Gujja S."/>
            <person name="Hansen M."/>
            <person name="Heiman D."/>
            <person name="Howarth C."/>
            <person name="Larimer J."/>
            <person name="Lui A."/>
            <person name="MacDonald P.J.P."/>
            <person name="McCowen C."/>
            <person name="Montmayeur A."/>
            <person name="Murphy C."/>
            <person name="Neiman D."/>
            <person name="Pearson M."/>
            <person name="Priest M."/>
            <person name="Roberts A."/>
            <person name="Saif S."/>
            <person name="Shea T."/>
            <person name="Sisk P."/>
            <person name="Stolte C."/>
            <person name="Sykes S."/>
            <person name="Wortman J."/>
            <person name="Nusbaum C."/>
            <person name="Birren B."/>
        </authorList>
    </citation>
    <scope>NUCLEOTIDE SEQUENCE [LARGE SCALE GENOMIC DNA]</scope>
    <source>
        <strain evidence="2 3">CCUG 37842</strain>
    </source>
</reference>
<feature type="transmembrane region" description="Helical" evidence="1">
    <location>
        <begin position="309"/>
        <end position="327"/>
    </location>
</feature>
<feature type="transmembrane region" description="Helical" evidence="1">
    <location>
        <begin position="29"/>
        <end position="47"/>
    </location>
</feature>
<dbReference type="AlphaFoldDB" id="H3NJ69"/>
<evidence type="ECO:0000313" key="3">
    <source>
        <dbReference type="Proteomes" id="UP000006190"/>
    </source>
</evidence>
<feature type="transmembrane region" description="Helical" evidence="1">
    <location>
        <begin position="446"/>
        <end position="465"/>
    </location>
</feature>
<organism evidence="2 3">
    <name type="scientific">Facklamia languida CCUG 37842</name>
    <dbReference type="NCBI Taxonomy" id="883113"/>
    <lineage>
        <taxon>Bacteria</taxon>
        <taxon>Bacillati</taxon>
        <taxon>Bacillota</taxon>
        <taxon>Bacilli</taxon>
        <taxon>Lactobacillales</taxon>
        <taxon>Aerococcaceae</taxon>
        <taxon>Facklamia</taxon>
    </lineage>
</organism>
<dbReference type="Pfam" id="PF03806">
    <property type="entry name" value="ABG_transport"/>
    <property type="match status" value="1"/>
</dbReference>